<reference evidence="1 2" key="2">
    <citation type="journal article" date="2022" name="Mol. Ecol. Resour.">
        <title>The genomes of chicory, endive, great burdock and yacon provide insights into Asteraceae paleo-polyploidization history and plant inulin production.</title>
        <authorList>
            <person name="Fan W."/>
            <person name="Wang S."/>
            <person name="Wang H."/>
            <person name="Wang A."/>
            <person name="Jiang F."/>
            <person name="Liu H."/>
            <person name="Zhao H."/>
            <person name="Xu D."/>
            <person name="Zhang Y."/>
        </authorList>
    </citation>
    <scope>NUCLEOTIDE SEQUENCE [LARGE SCALE GENOMIC DNA]</scope>
    <source>
        <strain evidence="2">cv. Yunnan</strain>
        <tissue evidence="1">Leaves</tissue>
    </source>
</reference>
<keyword evidence="2" id="KW-1185">Reference proteome</keyword>
<accession>A0ACB9IUW1</accession>
<organism evidence="1 2">
    <name type="scientific">Smallanthus sonchifolius</name>
    <dbReference type="NCBI Taxonomy" id="185202"/>
    <lineage>
        <taxon>Eukaryota</taxon>
        <taxon>Viridiplantae</taxon>
        <taxon>Streptophyta</taxon>
        <taxon>Embryophyta</taxon>
        <taxon>Tracheophyta</taxon>
        <taxon>Spermatophyta</taxon>
        <taxon>Magnoliopsida</taxon>
        <taxon>eudicotyledons</taxon>
        <taxon>Gunneridae</taxon>
        <taxon>Pentapetalae</taxon>
        <taxon>asterids</taxon>
        <taxon>campanulids</taxon>
        <taxon>Asterales</taxon>
        <taxon>Asteraceae</taxon>
        <taxon>Asteroideae</taxon>
        <taxon>Heliantheae alliance</taxon>
        <taxon>Millerieae</taxon>
        <taxon>Smallanthus</taxon>
    </lineage>
</organism>
<name>A0ACB9IUW1_9ASTR</name>
<dbReference type="EMBL" id="CM042024">
    <property type="protein sequence ID" value="KAI3811293.1"/>
    <property type="molecule type" value="Genomic_DNA"/>
</dbReference>
<comment type="caution">
    <text evidence="1">The sequence shown here is derived from an EMBL/GenBank/DDBJ whole genome shotgun (WGS) entry which is preliminary data.</text>
</comment>
<sequence length="146" mass="17152">MNFFLVLKKMKGFWRKVESKSKYNREKSDQGNEGGDQNEKLNIKRKDEENGNESEKPMKMKKTEIKPRVVWTIDLHQKFVAAKINWALRTKRIIDLMNVDGLTKESVANHLQKYKLYLKTLSQHQANMVTASTCMTMSPLDGLWRF</sequence>
<dbReference type="Proteomes" id="UP001056120">
    <property type="component" value="Linkage Group LG07"/>
</dbReference>
<evidence type="ECO:0000313" key="2">
    <source>
        <dbReference type="Proteomes" id="UP001056120"/>
    </source>
</evidence>
<protein>
    <submittedName>
        <fullName evidence="1">Uncharacterized protein</fullName>
    </submittedName>
</protein>
<evidence type="ECO:0000313" key="1">
    <source>
        <dbReference type="EMBL" id="KAI3811293.1"/>
    </source>
</evidence>
<reference evidence="2" key="1">
    <citation type="journal article" date="2022" name="Mol. Ecol. Resour.">
        <title>The genomes of chicory, endive, great burdock and yacon provide insights into Asteraceae palaeo-polyploidization history and plant inulin production.</title>
        <authorList>
            <person name="Fan W."/>
            <person name="Wang S."/>
            <person name="Wang H."/>
            <person name="Wang A."/>
            <person name="Jiang F."/>
            <person name="Liu H."/>
            <person name="Zhao H."/>
            <person name="Xu D."/>
            <person name="Zhang Y."/>
        </authorList>
    </citation>
    <scope>NUCLEOTIDE SEQUENCE [LARGE SCALE GENOMIC DNA]</scope>
    <source>
        <strain evidence="2">cv. Yunnan</strain>
    </source>
</reference>
<gene>
    <name evidence="1" type="ORF">L1987_21014</name>
</gene>
<proteinExistence type="predicted"/>